<evidence type="ECO:0000256" key="7">
    <source>
        <dbReference type="ARBA" id="ARBA00023098"/>
    </source>
</evidence>
<comment type="similarity">
    <text evidence="1">Belongs to the zinc-containing alcohol dehydrogenase family. Quinone oxidoreductase subfamily.</text>
</comment>
<accession>A0A561QNV9</accession>
<organism evidence="12 13">
    <name type="scientific">Neorhizobium alkalisoli</name>
    <dbReference type="NCBI Taxonomy" id="528178"/>
    <lineage>
        <taxon>Bacteria</taxon>
        <taxon>Pseudomonadati</taxon>
        <taxon>Pseudomonadota</taxon>
        <taxon>Alphaproteobacteria</taxon>
        <taxon>Hyphomicrobiales</taxon>
        <taxon>Rhizobiaceae</taxon>
        <taxon>Rhizobium/Agrobacterium group</taxon>
        <taxon>Neorhizobium</taxon>
    </lineage>
</organism>
<feature type="domain" description="Enoyl reductase (ER)" evidence="11">
    <location>
        <begin position="10"/>
        <end position="322"/>
    </location>
</feature>
<evidence type="ECO:0000259" key="11">
    <source>
        <dbReference type="SMART" id="SM00829"/>
    </source>
</evidence>
<keyword evidence="3" id="KW-0276">Fatty acid metabolism</keyword>
<dbReference type="Pfam" id="PF00107">
    <property type="entry name" value="ADH_zinc_N"/>
    <property type="match status" value="1"/>
</dbReference>
<comment type="caution">
    <text evidence="12">The sequence shown here is derived from an EMBL/GenBank/DDBJ whole genome shotgun (WGS) entry which is preliminary data.</text>
</comment>
<dbReference type="Proteomes" id="UP000320653">
    <property type="component" value="Unassembled WGS sequence"/>
</dbReference>
<comment type="catalytic activity">
    <reaction evidence="10">
        <text>a 2,3-saturated acyl-[ACP] + NADP(+) = a (2E)-enoyl-[ACP] + NADPH + H(+)</text>
        <dbReference type="Rhea" id="RHEA:22564"/>
        <dbReference type="Rhea" id="RHEA-COMP:9925"/>
        <dbReference type="Rhea" id="RHEA-COMP:9926"/>
        <dbReference type="ChEBI" id="CHEBI:15378"/>
        <dbReference type="ChEBI" id="CHEBI:57783"/>
        <dbReference type="ChEBI" id="CHEBI:58349"/>
        <dbReference type="ChEBI" id="CHEBI:78784"/>
        <dbReference type="ChEBI" id="CHEBI:78785"/>
        <dbReference type="EC" id="1.3.1.104"/>
    </reaction>
</comment>
<protein>
    <recommendedName>
        <fullName evidence="9">enoyl-[acyl-carrier-protein] reductase</fullName>
        <ecNumber evidence="9">1.3.1.104</ecNumber>
    </recommendedName>
</protein>
<dbReference type="InterPro" id="IPR011032">
    <property type="entry name" value="GroES-like_sf"/>
</dbReference>
<dbReference type="SUPFAM" id="SSF51735">
    <property type="entry name" value="NAD(P)-binding Rossmann-fold domains"/>
    <property type="match status" value="1"/>
</dbReference>
<dbReference type="InterPro" id="IPR036291">
    <property type="entry name" value="NAD(P)-bd_dom_sf"/>
</dbReference>
<dbReference type="AlphaFoldDB" id="A0A561QNV9"/>
<dbReference type="EC" id="1.3.1.104" evidence="9"/>
<evidence type="ECO:0000256" key="2">
    <source>
        <dbReference type="ARBA" id="ARBA00022516"/>
    </source>
</evidence>
<keyword evidence="2" id="KW-0444">Lipid biosynthesis</keyword>
<dbReference type="SUPFAM" id="SSF50129">
    <property type="entry name" value="GroES-like"/>
    <property type="match status" value="1"/>
</dbReference>
<dbReference type="Pfam" id="PF08240">
    <property type="entry name" value="ADH_N"/>
    <property type="match status" value="1"/>
</dbReference>
<evidence type="ECO:0000256" key="10">
    <source>
        <dbReference type="ARBA" id="ARBA00048843"/>
    </source>
</evidence>
<dbReference type="InterPro" id="IPR020843">
    <property type="entry name" value="ER"/>
</dbReference>
<evidence type="ECO:0000256" key="4">
    <source>
        <dbReference type="ARBA" id="ARBA00022857"/>
    </source>
</evidence>
<dbReference type="RefSeq" id="WP_145639481.1">
    <property type="nucleotide sequence ID" value="NZ_VIWP01000005.1"/>
</dbReference>
<dbReference type="OrthoDB" id="9788224at2"/>
<gene>
    <name evidence="12" type="ORF">FHW37_10574</name>
</gene>
<evidence type="ECO:0000313" key="12">
    <source>
        <dbReference type="EMBL" id="TWF51976.1"/>
    </source>
</evidence>
<dbReference type="SMART" id="SM00829">
    <property type="entry name" value="PKS_ER"/>
    <property type="match status" value="1"/>
</dbReference>
<dbReference type="Gene3D" id="3.40.50.720">
    <property type="entry name" value="NAD(P)-binding Rossmann-like Domain"/>
    <property type="match status" value="1"/>
</dbReference>
<dbReference type="EMBL" id="VIWP01000005">
    <property type="protein sequence ID" value="TWF51976.1"/>
    <property type="molecule type" value="Genomic_DNA"/>
</dbReference>
<dbReference type="InterPro" id="IPR051034">
    <property type="entry name" value="Mito_Enoyl-ACP_Reductase"/>
</dbReference>
<sequence>MRSAIYSRFGDPATVLSVEERPLPEPGAGQVRIRMSMASIHNHDLLTVAGQYGIKPDLPAVAGTEAVGIVDALGEGVGHLRVGQRVAASGKGTWAEFYIANAATCVPLPEMISDEAGAQLISMPLSALTLLDFIAAERGDWIIQNAANGAVGKALAMFAKPRGINVVNLVRRDEAVTELADLGIENVVSTGQADWQDTVRAITGGAPIKAAIDGVGGKSSGDILSTVGENGLLVSFGMMSGEPMQISAGDLVFKQAIVKGFWLAKIAPTLAPEKLKSLVGEIVQGVASGAVTLTVSEVLSLDDVAKAAAAAGETARKGKVLIRA</sequence>
<keyword evidence="7" id="KW-0443">Lipid metabolism</keyword>
<dbReference type="CDD" id="cd08292">
    <property type="entry name" value="ETR_like_2"/>
    <property type="match status" value="1"/>
</dbReference>
<dbReference type="InterPro" id="IPR013154">
    <property type="entry name" value="ADH-like_N"/>
</dbReference>
<keyword evidence="13" id="KW-1185">Reference proteome</keyword>
<evidence type="ECO:0000256" key="5">
    <source>
        <dbReference type="ARBA" id="ARBA00022946"/>
    </source>
</evidence>
<evidence type="ECO:0000256" key="8">
    <source>
        <dbReference type="ARBA" id="ARBA00023160"/>
    </source>
</evidence>
<dbReference type="PANTHER" id="PTHR43981">
    <property type="entry name" value="ENOYL-[ACYL-CARRIER-PROTEIN] REDUCTASE, MITOCHONDRIAL"/>
    <property type="match status" value="1"/>
</dbReference>
<keyword evidence="8" id="KW-0275">Fatty acid biosynthesis</keyword>
<evidence type="ECO:0000256" key="6">
    <source>
        <dbReference type="ARBA" id="ARBA00023002"/>
    </source>
</evidence>
<evidence type="ECO:0000313" key="13">
    <source>
        <dbReference type="Proteomes" id="UP000320653"/>
    </source>
</evidence>
<evidence type="ECO:0000256" key="1">
    <source>
        <dbReference type="ARBA" id="ARBA00010371"/>
    </source>
</evidence>
<reference evidence="12 13" key="1">
    <citation type="submission" date="2019-06" db="EMBL/GenBank/DDBJ databases">
        <title>Sorghum-associated microbial communities from plants grown in Nebraska, USA.</title>
        <authorList>
            <person name="Schachtman D."/>
        </authorList>
    </citation>
    <scope>NUCLEOTIDE SEQUENCE [LARGE SCALE GENOMIC DNA]</scope>
    <source>
        <strain evidence="12 13">1225</strain>
    </source>
</reference>
<dbReference type="InterPro" id="IPR013149">
    <property type="entry name" value="ADH-like_C"/>
</dbReference>
<evidence type="ECO:0000256" key="9">
    <source>
        <dbReference type="ARBA" id="ARBA00038963"/>
    </source>
</evidence>
<proteinExistence type="inferred from homology"/>
<keyword evidence="5" id="KW-0809">Transit peptide</keyword>
<keyword evidence="4" id="KW-0521">NADP</keyword>
<dbReference type="PANTHER" id="PTHR43981:SF2">
    <property type="entry name" value="ENOYL-[ACYL-CARRIER-PROTEIN] REDUCTASE, MITOCHONDRIAL"/>
    <property type="match status" value="1"/>
</dbReference>
<name>A0A561QNV9_9HYPH</name>
<dbReference type="Gene3D" id="3.90.180.10">
    <property type="entry name" value="Medium-chain alcohol dehydrogenases, catalytic domain"/>
    <property type="match status" value="1"/>
</dbReference>
<keyword evidence="6" id="KW-0560">Oxidoreductase</keyword>
<dbReference type="GO" id="GO:0141148">
    <property type="term" value="F:enoyl-[acyl-carrier-protein] reductase (NADPH) activity"/>
    <property type="evidence" value="ECO:0007669"/>
    <property type="project" value="UniProtKB-EC"/>
</dbReference>
<dbReference type="GO" id="GO:0006633">
    <property type="term" value="P:fatty acid biosynthetic process"/>
    <property type="evidence" value="ECO:0007669"/>
    <property type="project" value="UniProtKB-KW"/>
</dbReference>
<evidence type="ECO:0000256" key="3">
    <source>
        <dbReference type="ARBA" id="ARBA00022832"/>
    </source>
</evidence>